<gene>
    <name evidence="1" type="primary">SI:DKEY-88L16.2</name>
</gene>
<dbReference type="EMBL" id="HAEJ01000596">
    <property type="protein sequence ID" value="SBS41053.1"/>
    <property type="molecule type" value="Transcribed_RNA"/>
</dbReference>
<dbReference type="AlphaFoldDB" id="A0A1A8U1P5"/>
<proteinExistence type="predicted"/>
<feature type="non-terminal residue" evidence="1">
    <location>
        <position position="111"/>
    </location>
</feature>
<feature type="non-terminal residue" evidence="1">
    <location>
        <position position="1"/>
    </location>
</feature>
<organism evidence="1">
    <name type="scientific">Nothobranchius furzeri</name>
    <name type="common">Turquoise killifish</name>
    <dbReference type="NCBI Taxonomy" id="105023"/>
    <lineage>
        <taxon>Eukaryota</taxon>
        <taxon>Metazoa</taxon>
        <taxon>Chordata</taxon>
        <taxon>Craniata</taxon>
        <taxon>Vertebrata</taxon>
        <taxon>Euteleostomi</taxon>
        <taxon>Actinopterygii</taxon>
        <taxon>Neopterygii</taxon>
        <taxon>Teleostei</taxon>
        <taxon>Neoteleostei</taxon>
        <taxon>Acanthomorphata</taxon>
        <taxon>Ovalentaria</taxon>
        <taxon>Atherinomorphae</taxon>
        <taxon>Cyprinodontiformes</taxon>
        <taxon>Nothobranchiidae</taxon>
        <taxon>Nothobranchius</taxon>
    </lineage>
</organism>
<evidence type="ECO:0000313" key="1">
    <source>
        <dbReference type="EMBL" id="SBS41053.1"/>
    </source>
</evidence>
<reference evidence="1" key="2">
    <citation type="submission" date="2016-06" db="EMBL/GenBank/DDBJ databases">
        <title>The genome of a short-lived fish provides insights into sex chromosome evolution and the genetic control of aging.</title>
        <authorList>
            <person name="Reichwald K."/>
            <person name="Felder M."/>
            <person name="Petzold A."/>
            <person name="Koch P."/>
            <person name="Groth M."/>
            <person name="Platzer M."/>
        </authorList>
    </citation>
    <scope>NUCLEOTIDE SEQUENCE</scope>
    <source>
        <tissue evidence="1">Brain</tissue>
    </source>
</reference>
<protein>
    <submittedName>
        <fullName evidence="1">Si:dkey-88l16.2</fullName>
    </submittedName>
</protein>
<name>A0A1A8U1P5_NOTFU</name>
<sequence length="111" mass="13053">KRRGEGLSTSVRPNRSRRHRRQIVAEFMRLVSADLLKSFLSGLNQRMAKLLELYEARKRRKTRLGHDDNLHNLMESLDFENSNQSKISRALLGLPWFLKEDPSNFFKLSKV</sequence>
<reference evidence="1" key="1">
    <citation type="submission" date="2016-05" db="EMBL/GenBank/DDBJ databases">
        <authorList>
            <person name="Lavstsen T."/>
            <person name="Jespersen J.S."/>
        </authorList>
    </citation>
    <scope>NUCLEOTIDE SEQUENCE</scope>
    <source>
        <tissue evidence="1">Brain</tissue>
    </source>
</reference>
<accession>A0A1A8U1P5</accession>